<dbReference type="Gene3D" id="3.30.565.10">
    <property type="entry name" value="Histidine kinase-like ATPase, C-terminal domain"/>
    <property type="match status" value="1"/>
</dbReference>
<dbReference type="AlphaFoldDB" id="A0A975B0J3"/>
<evidence type="ECO:0000256" key="5">
    <source>
        <dbReference type="ARBA" id="ARBA00022777"/>
    </source>
</evidence>
<dbReference type="InterPro" id="IPR011623">
    <property type="entry name" value="7TMR_DISM_rcpt_extracell_dom1"/>
</dbReference>
<keyword evidence="5" id="KW-0418">Kinase</keyword>
<feature type="transmembrane region" description="Helical" evidence="8">
    <location>
        <begin position="249"/>
        <end position="267"/>
    </location>
</feature>
<dbReference type="RefSeq" id="WP_207560828.1">
    <property type="nucleotide sequence ID" value="NZ_CP046072.1"/>
</dbReference>
<dbReference type="InterPro" id="IPR004358">
    <property type="entry name" value="Sig_transdc_His_kin-like_C"/>
</dbReference>
<dbReference type="InterPro" id="IPR003594">
    <property type="entry name" value="HATPase_dom"/>
</dbReference>
<keyword evidence="7" id="KW-0902">Two-component regulatory system</keyword>
<feature type="signal peptide" evidence="9">
    <location>
        <begin position="1"/>
        <end position="24"/>
    </location>
</feature>
<reference evidence="11" key="1">
    <citation type="submission" date="2019-11" db="EMBL/GenBank/DDBJ databases">
        <authorList>
            <person name="Kojima H."/>
        </authorList>
    </citation>
    <scope>NUCLEOTIDE SEQUENCE</scope>
    <source>
        <strain evidence="11">H1576</strain>
    </source>
</reference>
<evidence type="ECO:0000256" key="4">
    <source>
        <dbReference type="ARBA" id="ARBA00022741"/>
    </source>
</evidence>
<organism evidence="11 12">
    <name type="scientific">Sulfurimonas aquatica</name>
    <dbReference type="NCBI Taxonomy" id="2672570"/>
    <lineage>
        <taxon>Bacteria</taxon>
        <taxon>Pseudomonadati</taxon>
        <taxon>Campylobacterota</taxon>
        <taxon>Epsilonproteobacteria</taxon>
        <taxon>Campylobacterales</taxon>
        <taxon>Sulfurimonadaceae</taxon>
        <taxon>Sulfurimonas</taxon>
    </lineage>
</organism>
<feature type="chain" id="PRO_5037570459" description="histidine kinase" evidence="9">
    <location>
        <begin position="25"/>
        <end position="624"/>
    </location>
</feature>
<evidence type="ECO:0000313" key="11">
    <source>
        <dbReference type="EMBL" id="QSZ42011.1"/>
    </source>
</evidence>
<keyword evidence="6" id="KW-0067">ATP-binding</keyword>
<dbReference type="InterPro" id="IPR011622">
    <property type="entry name" value="7TMR_DISM_rcpt_extracell_dom2"/>
</dbReference>
<evidence type="ECO:0000313" key="12">
    <source>
        <dbReference type="Proteomes" id="UP000671852"/>
    </source>
</evidence>
<evidence type="ECO:0000256" key="3">
    <source>
        <dbReference type="ARBA" id="ARBA00022679"/>
    </source>
</evidence>
<dbReference type="EC" id="2.7.13.3" evidence="2"/>
<evidence type="ECO:0000256" key="9">
    <source>
        <dbReference type="SAM" id="SignalP"/>
    </source>
</evidence>
<keyword evidence="8" id="KW-0472">Membrane</keyword>
<keyword evidence="4" id="KW-0547">Nucleotide-binding</keyword>
<gene>
    <name evidence="11" type="ORF">GJV85_07780</name>
</gene>
<protein>
    <recommendedName>
        <fullName evidence="2">histidine kinase</fullName>
        <ecNumber evidence="2">2.7.13.3</ecNumber>
    </recommendedName>
</protein>
<dbReference type="Pfam" id="PF07696">
    <property type="entry name" value="7TMR-DISMED2"/>
    <property type="match status" value="1"/>
</dbReference>
<feature type="transmembrane region" description="Helical" evidence="8">
    <location>
        <begin position="279"/>
        <end position="298"/>
    </location>
</feature>
<dbReference type="InterPro" id="IPR036097">
    <property type="entry name" value="HisK_dim/P_sf"/>
</dbReference>
<feature type="transmembrane region" description="Helical" evidence="8">
    <location>
        <begin position="185"/>
        <end position="206"/>
    </location>
</feature>
<keyword evidence="3" id="KW-0808">Transferase</keyword>
<feature type="transmembrane region" description="Helical" evidence="8">
    <location>
        <begin position="213"/>
        <end position="237"/>
    </location>
</feature>
<name>A0A975B0J3_9BACT</name>
<keyword evidence="8" id="KW-1133">Transmembrane helix</keyword>
<dbReference type="PANTHER" id="PTHR43065">
    <property type="entry name" value="SENSOR HISTIDINE KINASE"/>
    <property type="match status" value="1"/>
</dbReference>
<dbReference type="PROSITE" id="PS50109">
    <property type="entry name" value="HIS_KIN"/>
    <property type="match status" value="1"/>
</dbReference>
<dbReference type="Gene3D" id="2.60.40.2380">
    <property type="match status" value="1"/>
</dbReference>
<evidence type="ECO:0000256" key="2">
    <source>
        <dbReference type="ARBA" id="ARBA00012438"/>
    </source>
</evidence>
<dbReference type="GO" id="GO:0005524">
    <property type="term" value="F:ATP binding"/>
    <property type="evidence" value="ECO:0007669"/>
    <property type="project" value="UniProtKB-KW"/>
</dbReference>
<dbReference type="KEGG" id="saqt:GJV85_07780"/>
<dbReference type="PRINTS" id="PR00344">
    <property type="entry name" value="BCTRLSENSOR"/>
</dbReference>
<accession>A0A975B0J3</accession>
<dbReference type="GO" id="GO:0000155">
    <property type="term" value="F:phosphorelay sensor kinase activity"/>
    <property type="evidence" value="ECO:0007669"/>
    <property type="project" value="InterPro"/>
</dbReference>
<feature type="transmembrane region" description="Helical" evidence="8">
    <location>
        <begin position="336"/>
        <end position="356"/>
    </location>
</feature>
<dbReference type="SUPFAM" id="SSF47384">
    <property type="entry name" value="Homodimeric domain of signal transducing histidine kinase"/>
    <property type="match status" value="1"/>
</dbReference>
<dbReference type="Proteomes" id="UP000671852">
    <property type="component" value="Chromosome"/>
</dbReference>
<feature type="domain" description="Histidine kinase" evidence="10">
    <location>
        <begin position="415"/>
        <end position="624"/>
    </location>
</feature>
<dbReference type="Pfam" id="PF02518">
    <property type="entry name" value="HATPase_c"/>
    <property type="match status" value="1"/>
</dbReference>
<evidence type="ECO:0000256" key="7">
    <source>
        <dbReference type="ARBA" id="ARBA00023012"/>
    </source>
</evidence>
<sequence>MSNARLFSLLMLAFLFIVSTNLVADTININSNTESINIFKKSKIYFDKDSQKSVADLRDIEKEFISVLNDFVNYGYMFKDTLWVKFRVKNSSDKDILKYLVLDSPNIDIINLYFYKDNKEYQYEDGIFNRQSFESELSFKFPLALQAHETITYYLELKPITHSLHFSLKIKDYKTFKNDDLHHQLILTIFFSILFIIIMSNVVIYMNTKDTIYIYYSFFIFSIFIHHLYIRGMIAYFLPSNPEIITMQAYMPVYNLSLAVIAIFMFARKFLNLYRYKKIYFVLKLFILAVFYICIFHSKENYILNYLTPVALLFAIYIGLIGLYLFVEKKEKNAKYFFFIWSLSLIGMIGTILYYIGVIPSAIPYLFEITIIIEVLLFSLVLSSQIKDLQKEKIEKNKIMLEQSKLASMGEMLQNISHQWRQPLSEINAVAMKLDADFYKKRLTQTTLEADIERIENITSHMSDTIESFNSYFKKSKQIDETSLEIVINKALNLVHSKLQGVEINLSYQENSKISINTSELIQVLLIILNNAFDALSLNNIQNKTITITTSKLENKHIIQIEDNAGGIKKENLSKIFEPYFSTKFQSNGIGIGLYMANMLAEESLMGSLSVSNTQNGARFKIVL</sequence>
<dbReference type="SMART" id="SM00387">
    <property type="entry name" value="HATPase_c"/>
    <property type="match status" value="1"/>
</dbReference>
<dbReference type="Gene3D" id="1.10.287.130">
    <property type="match status" value="1"/>
</dbReference>
<feature type="transmembrane region" description="Helical" evidence="8">
    <location>
        <begin position="304"/>
        <end position="327"/>
    </location>
</feature>
<dbReference type="Pfam" id="PF07695">
    <property type="entry name" value="7TMR-DISM_7TM"/>
    <property type="match status" value="1"/>
</dbReference>
<feature type="transmembrane region" description="Helical" evidence="8">
    <location>
        <begin position="362"/>
        <end position="383"/>
    </location>
</feature>
<comment type="catalytic activity">
    <reaction evidence="1">
        <text>ATP + protein L-histidine = ADP + protein N-phospho-L-histidine.</text>
        <dbReference type="EC" id="2.7.13.3"/>
    </reaction>
</comment>
<keyword evidence="9" id="KW-0732">Signal</keyword>
<evidence type="ECO:0000256" key="1">
    <source>
        <dbReference type="ARBA" id="ARBA00000085"/>
    </source>
</evidence>
<dbReference type="PANTHER" id="PTHR43065:SF46">
    <property type="entry name" value="C4-DICARBOXYLATE TRANSPORT SENSOR PROTEIN DCTB"/>
    <property type="match status" value="1"/>
</dbReference>
<keyword evidence="8" id="KW-0812">Transmembrane</keyword>
<reference evidence="11" key="2">
    <citation type="submission" date="2021-04" db="EMBL/GenBank/DDBJ databases">
        <title>Isolation and characterization of a novel species of the genus Sulfurimonas.</title>
        <authorList>
            <person name="Fukui M."/>
        </authorList>
    </citation>
    <scope>NUCLEOTIDE SEQUENCE</scope>
    <source>
        <strain evidence="11">H1576</strain>
    </source>
</reference>
<dbReference type="SUPFAM" id="SSF55874">
    <property type="entry name" value="ATPase domain of HSP90 chaperone/DNA topoisomerase II/histidine kinase"/>
    <property type="match status" value="1"/>
</dbReference>
<keyword evidence="12" id="KW-1185">Reference proteome</keyword>
<dbReference type="InterPro" id="IPR036890">
    <property type="entry name" value="HATPase_C_sf"/>
</dbReference>
<dbReference type="InterPro" id="IPR005467">
    <property type="entry name" value="His_kinase_dom"/>
</dbReference>
<evidence type="ECO:0000256" key="6">
    <source>
        <dbReference type="ARBA" id="ARBA00022840"/>
    </source>
</evidence>
<evidence type="ECO:0000259" key="10">
    <source>
        <dbReference type="PROSITE" id="PS50109"/>
    </source>
</evidence>
<proteinExistence type="predicted"/>
<dbReference type="EMBL" id="CP046072">
    <property type="protein sequence ID" value="QSZ42011.1"/>
    <property type="molecule type" value="Genomic_DNA"/>
</dbReference>
<evidence type="ECO:0000256" key="8">
    <source>
        <dbReference type="SAM" id="Phobius"/>
    </source>
</evidence>